<dbReference type="EMBL" id="WNTK01001027">
    <property type="protein sequence ID" value="KAG9468156.1"/>
    <property type="molecule type" value="Genomic_DNA"/>
</dbReference>
<reference evidence="2" key="1">
    <citation type="thesis" date="2020" institute="ProQuest LLC" country="789 East Eisenhower Parkway, Ann Arbor, MI, USA">
        <title>Comparative Genomics and Chromosome Evolution.</title>
        <authorList>
            <person name="Mudd A.B."/>
        </authorList>
    </citation>
    <scope>NUCLEOTIDE SEQUENCE</scope>
    <source>
        <strain evidence="2">HN-11 Male</strain>
        <tissue evidence="2">Kidney and liver</tissue>
    </source>
</reference>
<evidence type="ECO:0000313" key="3">
    <source>
        <dbReference type="Proteomes" id="UP000770717"/>
    </source>
</evidence>
<feature type="compositionally biased region" description="Polar residues" evidence="1">
    <location>
        <begin position="24"/>
        <end position="54"/>
    </location>
</feature>
<evidence type="ECO:0000256" key="1">
    <source>
        <dbReference type="SAM" id="MobiDB-lite"/>
    </source>
</evidence>
<protein>
    <submittedName>
        <fullName evidence="2">Uncharacterized protein</fullName>
    </submittedName>
</protein>
<gene>
    <name evidence="2" type="ORF">GDO78_013647</name>
</gene>
<organism evidence="2 3">
    <name type="scientific">Eleutherodactylus coqui</name>
    <name type="common">Puerto Rican coqui</name>
    <dbReference type="NCBI Taxonomy" id="57060"/>
    <lineage>
        <taxon>Eukaryota</taxon>
        <taxon>Metazoa</taxon>
        <taxon>Chordata</taxon>
        <taxon>Craniata</taxon>
        <taxon>Vertebrata</taxon>
        <taxon>Euteleostomi</taxon>
        <taxon>Amphibia</taxon>
        <taxon>Batrachia</taxon>
        <taxon>Anura</taxon>
        <taxon>Neobatrachia</taxon>
        <taxon>Hyloidea</taxon>
        <taxon>Eleutherodactylidae</taxon>
        <taxon>Eleutherodactylinae</taxon>
        <taxon>Eleutherodactylus</taxon>
        <taxon>Eleutherodactylus</taxon>
    </lineage>
</organism>
<dbReference type="Proteomes" id="UP000770717">
    <property type="component" value="Unassembled WGS sequence"/>
</dbReference>
<dbReference type="AlphaFoldDB" id="A0A8J6JR09"/>
<name>A0A8J6JR09_ELECQ</name>
<proteinExistence type="predicted"/>
<evidence type="ECO:0000313" key="2">
    <source>
        <dbReference type="EMBL" id="KAG9468156.1"/>
    </source>
</evidence>
<comment type="caution">
    <text evidence="2">The sequence shown here is derived from an EMBL/GenBank/DDBJ whole genome shotgun (WGS) entry which is preliminary data.</text>
</comment>
<sequence length="84" mass="9583">MHAEIRTHSTHEKSNTGEKRKTVNENFKSDTLTCSGSTTQPTHKSMQHIHTTTAHARKKTVAQRMYGNRNIKHDQMVAHHHTVA</sequence>
<accession>A0A8J6JR09</accession>
<feature type="compositionally biased region" description="Basic and acidic residues" evidence="1">
    <location>
        <begin position="1"/>
        <end position="23"/>
    </location>
</feature>
<feature type="region of interest" description="Disordered" evidence="1">
    <location>
        <begin position="1"/>
        <end position="57"/>
    </location>
</feature>
<keyword evidence="3" id="KW-1185">Reference proteome</keyword>